<keyword evidence="1" id="KW-0472">Membrane</keyword>
<dbReference type="EnsemblMetazoa" id="G6604.5">
    <property type="protein sequence ID" value="G6604.5:cds"/>
    <property type="gene ID" value="G6604"/>
</dbReference>
<keyword evidence="1" id="KW-1133">Transmembrane helix</keyword>
<dbReference type="Proteomes" id="UP000005408">
    <property type="component" value="Unassembled WGS sequence"/>
</dbReference>
<keyword evidence="3" id="KW-1185">Reference proteome</keyword>
<evidence type="ECO:0000256" key="1">
    <source>
        <dbReference type="SAM" id="Phobius"/>
    </source>
</evidence>
<proteinExistence type="predicted"/>
<accession>A0A8W8NKJ5</accession>
<protein>
    <submittedName>
        <fullName evidence="2">Uncharacterized protein</fullName>
    </submittedName>
</protein>
<sequence>MTDLQGNWPVPCCTCTCPPLFGATDCSLNVTIPPEIFGIEGDGICDVSQMSCDQILVAGDDFTETETYHCKIDVTHVLFEGGTTSAGEERINGNVQTLMSVSCPVPSKRKFTSRISLKMGPVFVRTFNVSVSSDGETFSESFEFYEYNSTFQELGQTADGRPQFILKSGYCFIDERGIPDGWSSPTDNCQACNSSLDLLQWSPVNTIECEVVRVPVSSSSFDTDQLYWLLAVTLVIIAIVIVVVCQQRCRRVHLKKKSSYDVSSESSAADMELHNQMFF</sequence>
<evidence type="ECO:0000313" key="3">
    <source>
        <dbReference type="Proteomes" id="UP000005408"/>
    </source>
</evidence>
<feature type="transmembrane region" description="Helical" evidence="1">
    <location>
        <begin position="226"/>
        <end position="245"/>
    </location>
</feature>
<reference evidence="2" key="1">
    <citation type="submission" date="2022-08" db="UniProtKB">
        <authorList>
            <consortium name="EnsemblMetazoa"/>
        </authorList>
    </citation>
    <scope>IDENTIFICATION</scope>
    <source>
        <strain evidence="2">05x7-T-G4-1.051#20</strain>
    </source>
</reference>
<dbReference type="AlphaFoldDB" id="A0A8W8NKJ5"/>
<organism evidence="2 3">
    <name type="scientific">Magallana gigas</name>
    <name type="common">Pacific oyster</name>
    <name type="synonym">Crassostrea gigas</name>
    <dbReference type="NCBI Taxonomy" id="29159"/>
    <lineage>
        <taxon>Eukaryota</taxon>
        <taxon>Metazoa</taxon>
        <taxon>Spiralia</taxon>
        <taxon>Lophotrochozoa</taxon>
        <taxon>Mollusca</taxon>
        <taxon>Bivalvia</taxon>
        <taxon>Autobranchia</taxon>
        <taxon>Pteriomorphia</taxon>
        <taxon>Ostreida</taxon>
        <taxon>Ostreoidea</taxon>
        <taxon>Ostreidae</taxon>
        <taxon>Magallana</taxon>
    </lineage>
</organism>
<keyword evidence="1" id="KW-0812">Transmembrane</keyword>
<evidence type="ECO:0000313" key="2">
    <source>
        <dbReference type="EnsemblMetazoa" id="G6604.5:cds"/>
    </source>
</evidence>
<name>A0A8W8NKJ5_MAGGI</name>